<keyword evidence="2" id="KW-1133">Transmembrane helix</keyword>
<keyword evidence="2" id="KW-0472">Membrane</keyword>
<feature type="compositionally biased region" description="Low complexity" evidence="1">
    <location>
        <begin position="85"/>
        <end position="94"/>
    </location>
</feature>
<evidence type="ECO:0000313" key="3">
    <source>
        <dbReference type="EMBL" id="GGY27706.1"/>
    </source>
</evidence>
<feature type="compositionally biased region" description="Low complexity" evidence="1">
    <location>
        <begin position="127"/>
        <end position="139"/>
    </location>
</feature>
<sequence>MQQTLTYPNRPRRGGLVAGIAVSILLHAVLLAILRAPSAPPAQPDARRWTQPLTIRIVPPPPPPEPVPRAEPPKPPVAKRDKPAARPAPARAAPGRTESDTAERTEMTVVSPKPADAAPPDSPPTFDPDAARAAARAMANDLDTPSGNWVGEKLKKEKERQETRDERLGRNIAGSARPDCKTAYAGAGLLAPLIMLMDKKDSGCKF</sequence>
<evidence type="ECO:0000256" key="2">
    <source>
        <dbReference type="SAM" id="Phobius"/>
    </source>
</evidence>
<feature type="compositionally biased region" description="Basic and acidic residues" evidence="1">
    <location>
        <begin position="152"/>
        <end position="169"/>
    </location>
</feature>
<evidence type="ECO:0000313" key="5">
    <source>
        <dbReference type="Proteomes" id="UP000292307"/>
    </source>
</evidence>
<keyword evidence="2" id="KW-0812">Transmembrane</keyword>
<feature type="compositionally biased region" description="Pro residues" evidence="1">
    <location>
        <begin position="58"/>
        <end position="76"/>
    </location>
</feature>
<reference evidence="3" key="1">
    <citation type="journal article" date="2014" name="Int. J. Syst. Evol. Microbiol.">
        <title>Complete genome sequence of Corynebacterium casei LMG S-19264T (=DSM 44701T), isolated from a smear-ripened cheese.</title>
        <authorList>
            <consortium name="US DOE Joint Genome Institute (JGI-PGF)"/>
            <person name="Walter F."/>
            <person name="Albersmeier A."/>
            <person name="Kalinowski J."/>
            <person name="Ruckert C."/>
        </authorList>
    </citation>
    <scope>NUCLEOTIDE SEQUENCE</scope>
    <source>
        <strain evidence="3">KCTC 12343</strain>
    </source>
</reference>
<feature type="transmembrane region" description="Helical" evidence="2">
    <location>
        <begin position="15"/>
        <end position="34"/>
    </location>
</feature>
<reference evidence="4 5" key="2">
    <citation type="submission" date="2019-02" db="EMBL/GenBank/DDBJ databases">
        <title>Draft Genome Sequences of Six Type Strains of the Genus Massilia.</title>
        <authorList>
            <person name="Miess H."/>
            <person name="Frediansyhah A."/>
            <person name="Gross H."/>
        </authorList>
    </citation>
    <scope>NUCLEOTIDE SEQUENCE [LARGE SCALE GENOMIC DNA]</scope>
    <source>
        <strain evidence="4 5">DSM 17472</strain>
    </source>
</reference>
<feature type="compositionally biased region" description="Basic and acidic residues" evidence="1">
    <location>
        <begin position="97"/>
        <end position="106"/>
    </location>
</feature>
<gene>
    <name evidence="4" type="ORF">EYF70_29445</name>
    <name evidence="3" type="ORF">GCM10007387_07210</name>
</gene>
<dbReference type="EMBL" id="BMWV01000001">
    <property type="protein sequence ID" value="GGY27706.1"/>
    <property type="molecule type" value="Genomic_DNA"/>
</dbReference>
<dbReference type="Proteomes" id="UP000292307">
    <property type="component" value="Chromosome"/>
</dbReference>
<dbReference type="RefSeq" id="WP_131148551.1">
    <property type="nucleotide sequence ID" value="NZ_BMWV01000001.1"/>
</dbReference>
<dbReference type="OrthoDB" id="8703226at2"/>
<dbReference type="AlphaFoldDB" id="A0A411X627"/>
<dbReference type="EMBL" id="CP036401">
    <property type="protein sequence ID" value="QBI04490.1"/>
    <property type="molecule type" value="Genomic_DNA"/>
</dbReference>
<organism evidence="3 6">
    <name type="scientific">Pseudoduganella albidiflava</name>
    <dbReference type="NCBI Taxonomy" id="321983"/>
    <lineage>
        <taxon>Bacteria</taxon>
        <taxon>Pseudomonadati</taxon>
        <taxon>Pseudomonadota</taxon>
        <taxon>Betaproteobacteria</taxon>
        <taxon>Burkholderiales</taxon>
        <taxon>Oxalobacteraceae</taxon>
        <taxon>Telluria group</taxon>
        <taxon>Pseudoduganella</taxon>
    </lineage>
</organism>
<reference evidence="3" key="3">
    <citation type="submission" date="2022-12" db="EMBL/GenBank/DDBJ databases">
        <authorList>
            <person name="Sun Q."/>
            <person name="Kim S."/>
        </authorList>
    </citation>
    <scope>NUCLEOTIDE SEQUENCE</scope>
    <source>
        <strain evidence="3">KCTC 12343</strain>
    </source>
</reference>
<proteinExistence type="predicted"/>
<keyword evidence="5" id="KW-1185">Reference proteome</keyword>
<feature type="region of interest" description="Disordered" evidence="1">
    <location>
        <begin position="54"/>
        <end position="178"/>
    </location>
</feature>
<evidence type="ECO:0008006" key="7">
    <source>
        <dbReference type="Google" id="ProtNLM"/>
    </source>
</evidence>
<name>A0A411X627_9BURK</name>
<dbReference type="Proteomes" id="UP000628442">
    <property type="component" value="Unassembled WGS sequence"/>
</dbReference>
<evidence type="ECO:0000256" key="1">
    <source>
        <dbReference type="SAM" id="MobiDB-lite"/>
    </source>
</evidence>
<evidence type="ECO:0000313" key="4">
    <source>
        <dbReference type="EMBL" id="QBI04490.1"/>
    </source>
</evidence>
<evidence type="ECO:0000313" key="6">
    <source>
        <dbReference type="Proteomes" id="UP000628442"/>
    </source>
</evidence>
<protein>
    <recommendedName>
        <fullName evidence="7">Energy transducer TonB</fullName>
    </recommendedName>
</protein>
<accession>A0A411X627</accession>